<dbReference type="GO" id="GO:1990904">
    <property type="term" value="C:ribonucleoprotein complex"/>
    <property type="evidence" value="ECO:0007669"/>
    <property type="project" value="UniProtKB-KW"/>
</dbReference>
<dbReference type="OrthoDB" id="10263346at2759"/>
<evidence type="ECO:0000256" key="1">
    <source>
        <dbReference type="SAM" id="MobiDB-lite"/>
    </source>
</evidence>
<keyword evidence="3" id="KW-1185">Reference proteome</keyword>
<dbReference type="Proteomes" id="UP000000560">
    <property type="component" value="Chromosome I"/>
</dbReference>
<dbReference type="Gene3D" id="2.30.30.100">
    <property type="match status" value="1"/>
</dbReference>
<dbReference type="AlphaFoldDB" id="Q5AZT1"/>
<organism evidence="2 3">
    <name type="scientific">Emericella nidulans (strain FGSC A4 / ATCC 38163 / CBS 112.46 / NRRL 194 / M139)</name>
    <name type="common">Aspergillus nidulans</name>
    <dbReference type="NCBI Taxonomy" id="227321"/>
    <lineage>
        <taxon>Eukaryota</taxon>
        <taxon>Fungi</taxon>
        <taxon>Dikarya</taxon>
        <taxon>Ascomycota</taxon>
        <taxon>Pezizomycotina</taxon>
        <taxon>Eurotiomycetes</taxon>
        <taxon>Eurotiomycetidae</taxon>
        <taxon>Eurotiales</taxon>
        <taxon>Aspergillaceae</taxon>
        <taxon>Aspergillus</taxon>
        <taxon>Aspergillus subgen. Nidulantes</taxon>
    </lineage>
</organism>
<feature type="region of interest" description="Disordered" evidence="1">
    <location>
        <begin position="1"/>
        <end position="38"/>
    </location>
</feature>
<keyword evidence="2" id="KW-0687">Ribonucleoprotein</keyword>
<dbReference type="InParanoid" id="Q5AZT1"/>
<proteinExistence type="predicted"/>
<reference evidence="3" key="2">
    <citation type="journal article" date="2009" name="Fungal Genet. Biol.">
        <title>The 2008 update of the Aspergillus nidulans genome annotation: a community effort.</title>
        <authorList>
            <person name="Wortman J.R."/>
            <person name="Gilsenan J.M."/>
            <person name="Joardar V."/>
            <person name="Deegan J."/>
            <person name="Clutterbuck J."/>
            <person name="Andersen M.R."/>
            <person name="Archer D."/>
            <person name="Bencina M."/>
            <person name="Braus G."/>
            <person name="Coutinho P."/>
            <person name="von Dohren H."/>
            <person name="Doonan J."/>
            <person name="Driessen A.J."/>
            <person name="Durek P."/>
            <person name="Espeso E."/>
            <person name="Fekete E."/>
            <person name="Flipphi M."/>
            <person name="Estrada C.G."/>
            <person name="Geysens S."/>
            <person name="Goldman G."/>
            <person name="de Groot P.W."/>
            <person name="Hansen K."/>
            <person name="Harris S.D."/>
            <person name="Heinekamp T."/>
            <person name="Helmstaedt K."/>
            <person name="Henrissat B."/>
            <person name="Hofmann G."/>
            <person name="Homan T."/>
            <person name="Horio T."/>
            <person name="Horiuchi H."/>
            <person name="James S."/>
            <person name="Jones M."/>
            <person name="Karaffa L."/>
            <person name="Karanyi Z."/>
            <person name="Kato M."/>
            <person name="Keller N."/>
            <person name="Kelly D.E."/>
            <person name="Kiel J.A."/>
            <person name="Kim J.M."/>
            <person name="van der Klei I.J."/>
            <person name="Klis F.M."/>
            <person name="Kovalchuk A."/>
            <person name="Krasevec N."/>
            <person name="Kubicek C.P."/>
            <person name="Liu B."/>
            <person name="Maccabe A."/>
            <person name="Meyer V."/>
            <person name="Mirabito P."/>
            <person name="Miskei M."/>
            <person name="Mos M."/>
            <person name="Mullins J."/>
            <person name="Nelson D.R."/>
            <person name="Nielsen J."/>
            <person name="Oakley B.R."/>
            <person name="Osmani S.A."/>
            <person name="Pakula T."/>
            <person name="Paszewski A."/>
            <person name="Paulsen I."/>
            <person name="Pilsyk S."/>
            <person name="Pocsi I."/>
            <person name="Punt P.J."/>
            <person name="Ram A.F."/>
            <person name="Ren Q."/>
            <person name="Robellet X."/>
            <person name="Robson G."/>
            <person name="Seiboth B."/>
            <person name="van Solingen P."/>
            <person name="Specht T."/>
            <person name="Sun J."/>
            <person name="Taheri-Talesh N."/>
            <person name="Takeshita N."/>
            <person name="Ussery D."/>
            <person name="vanKuyk P.A."/>
            <person name="Visser H."/>
            <person name="van de Vondervoort P.J."/>
            <person name="de Vries R.P."/>
            <person name="Walton J."/>
            <person name="Xiang X."/>
            <person name="Xiong Y."/>
            <person name="Zeng A.P."/>
            <person name="Brandt B.W."/>
            <person name="Cornell M.J."/>
            <person name="van den Hondel C.A."/>
            <person name="Visser J."/>
            <person name="Oliver S.G."/>
            <person name="Turner G."/>
        </authorList>
    </citation>
    <scope>GENOME REANNOTATION</scope>
    <source>
        <strain evidence="3">FGSC A4 / ATCC 38163 / CBS 112.46 / NRRL 194 / M139</strain>
    </source>
</reference>
<dbReference type="EMBL" id="BN001301">
    <property type="protein sequence ID" value="CBF69985.1"/>
    <property type="molecule type" value="Genomic_DNA"/>
</dbReference>
<evidence type="ECO:0000313" key="3">
    <source>
        <dbReference type="Proteomes" id="UP000000560"/>
    </source>
</evidence>
<protein>
    <submittedName>
        <fullName evidence="2">Small nuclear ribonucleoprotein (LSM1), putative (AFU_orthologue AFUA_2G11800)</fullName>
    </submittedName>
</protein>
<accession>C8V207</accession>
<reference evidence="3" key="1">
    <citation type="journal article" date="2005" name="Nature">
        <title>Sequencing of Aspergillus nidulans and comparative analysis with A. fumigatus and A. oryzae.</title>
        <authorList>
            <person name="Galagan J.E."/>
            <person name="Calvo S.E."/>
            <person name="Cuomo C."/>
            <person name="Ma L.J."/>
            <person name="Wortman J.R."/>
            <person name="Batzoglou S."/>
            <person name="Lee S.I."/>
            <person name="Basturkmen M."/>
            <person name="Spevak C.C."/>
            <person name="Clutterbuck J."/>
            <person name="Kapitonov V."/>
            <person name="Jurka J."/>
            <person name="Scazzocchio C."/>
            <person name="Farman M."/>
            <person name="Butler J."/>
            <person name="Purcell S."/>
            <person name="Harris S."/>
            <person name="Braus G.H."/>
            <person name="Draht O."/>
            <person name="Busch S."/>
            <person name="D'Enfert C."/>
            <person name="Bouchier C."/>
            <person name="Goldman G.H."/>
            <person name="Bell-Pedersen D."/>
            <person name="Griffiths-Jones S."/>
            <person name="Doonan J.H."/>
            <person name="Yu J."/>
            <person name="Vienken K."/>
            <person name="Pain A."/>
            <person name="Freitag M."/>
            <person name="Selker E.U."/>
            <person name="Archer D.B."/>
            <person name="Penalva M.A."/>
            <person name="Oakley B.R."/>
            <person name="Momany M."/>
            <person name="Tanaka T."/>
            <person name="Kumagai T."/>
            <person name="Asai K."/>
            <person name="Machida M."/>
            <person name="Nierman W.C."/>
            <person name="Denning D.W."/>
            <person name="Caddick M."/>
            <person name="Hynes M."/>
            <person name="Paoletti M."/>
            <person name="Fischer R."/>
            <person name="Miller B."/>
            <person name="Dyer P."/>
            <person name="Sachs M.S."/>
            <person name="Osmani S.A."/>
            <person name="Birren B.W."/>
        </authorList>
    </citation>
    <scope>NUCLEOTIDE SEQUENCE [LARGE SCALE GENOMIC DNA]</scope>
    <source>
        <strain evidence="3">FGSC A4 / ATCC 38163 / CBS 112.46 / NRRL 194 / M139</strain>
    </source>
</reference>
<accession>Q5AZT1</accession>
<name>Q5AZT1_EMENI</name>
<sequence length="155" mass="17358">MERLSINDPPGTGPHGNLPQGIPPQGNLGPMTHGPPQLPPQMFTTAAQLLDLTDNIPRGVFLVRGENVLLLGEIVRSSWPQYTGTIIKMLTCGFSYLQDLDKEDDIPPNLIKATFKEVFELKKKEDNERKSHDKKRNNKLQELGFEAEHSGEILF</sequence>
<dbReference type="RefSeq" id="XP_663803.1">
    <property type="nucleotide sequence ID" value="XM_658711.1"/>
</dbReference>
<dbReference type="OMA" id="RTWDQFA"/>
<dbReference type="eggNOG" id="KOG1782">
    <property type="taxonomic scope" value="Eukaryota"/>
</dbReference>
<dbReference type="KEGG" id="ani:ANIA_06199"/>
<dbReference type="HOGENOM" id="CLU_076902_0_0_1"/>
<gene>
    <name evidence="2" type="ORF">ANIA_06199</name>
</gene>
<dbReference type="STRING" id="227321.Q5AZT1"/>
<evidence type="ECO:0000313" key="2">
    <source>
        <dbReference type="EMBL" id="CBF69985.1"/>
    </source>
</evidence>
<dbReference type="GeneID" id="2870785"/>